<evidence type="ECO:0000313" key="3">
    <source>
        <dbReference type="Proteomes" id="UP000094527"/>
    </source>
</evidence>
<dbReference type="EMBL" id="LJIJ01000478">
    <property type="protein sequence ID" value="ODM97016.1"/>
    <property type="molecule type" value="Genomic_DNA"/>
</dbReference>
<reference evidence="2 3" key="1">
    <citation type="journal article" date="2016" name="Genome Biol. Evol.">
        <title>Gene Family Evolution Reflects Adaptation to Soil Environmental Stressors in the Genome of the Collembolan Orchesella cincta.</title>
        <authorList>
            <person name="Faddeeva-Vakhrusheva A."/>
            <person name="Derks M.F."/>
            <person name="Anvar S.Y."/>
            <person name="Agamennone V."/>
            <person name="Suring W."/>
            <person name="Smit S."/>
            <person name="van Straalen N.M."/>
            <person name="Roelofs D."/>
        </authorList>
    </citation>
    <scope>NUCLEOTIDE SEQUENCE [LARGE SCALE GENOMIC DNA]</scope>
    <source>
        <tissue evidence="2">Mixed pool</tissue>
    </source>
</reference>
<feature type="compositionally biased region" description="Polar residues" evidence="1">
    <location>
        <begin position="17"/>
        <end position="29"/>
    </location>
</feature>
<proteinExistence type="predicted"/>
<comment type="caution">
    <text evidence="2">The sequence shown here is derived from an EMBL/GenBank/DDBJ whole genome shotgun (WGS) entry which is preliminary data.</text>
</comment>
<evidence type="ECO:0000313" key="2">
    <source>
        <dbReference type="EMBL" id="ODM97016.1"/>
    </source>
</evidence>
<keyword evidence="3" id="KW-1185">Reference proteome</keyword>
<accession>A0A1D2MVI0</accession>
<protein>
    <submittedName>
        <fullName evidence="2">Uncharacterized protein</fullName>
    </submittedName>
</protein>
<dbReference type="AlphaFoldDB" id="A0A1D2MVI0"/>
<evidence type="ECO:0000256" key="1">
    <source>
        <dbReference type="SAM" id="MobiDB-lite"/>
    </source>
</evidence>
<organism evidence="2 3">
    <name type="scientific">Orchesella cincta</name>
    <name type="common">Springtail</name>
    <name type="synonym">Podura cincta</name>
    <dbReference type="NCBI Taxonomy" id="48709"/>
    <lineage>
        <taxon>Eukaryota</taxon>
        <taxon>Metazoa</taxon>
        <taxon>Ecdysozoa</taxon>
        <taxon>Arthropoda</taxon>
        <taxon>Hexapoda</taxon>
        <taxon>Collembola</taxon>
        <taxon>Entomobryomorpha</taxon>
        <taxon>Entomobryoidea</taxon>
        <taxon>Orchesellidae</taxon>
        <taxon>Orchesellinae</taxon>
        <taxon>Orchesella</taxon>
    </lineage>
</organism>
<name>A0A1D2MVI0_ORCCI</name>
<dbReference type="Proteomes" id="UP000094527">
    <property type="component" value="Unassembled WGS sequence"/>
</dbReference>
<feature type="region of interest" description="Disordered" evidence="1">
    <location>
        <begin position="1"/>
        <end position="50"/>
    </location>
</feature>
<sequence length="50" mass="5743">MPRTTECDDESWLMDFPTTSTPLNSQVETDNPELNPEEDTETVFQPPLPF</sequence>
<gene>
    <name evidence="2" type="ORF">Ocin01_09665</name>
</gene>